<evidence type="ECO:0000313" key="2">
    <source>
        <dbReference type="Proteomes" id="UP000018320"/>
    </source>
</evidence>
<protein>
    <submittedName>
        <fullName evidence="1">Uncharacterized protein</fullName>
    </submittedName>
</protein>
<reference evidence="1 2" key="2">
    <citation type="journal article" date="2013" name="Genome Biol. Evol.">
        <title>Genome sequencing of Giardia lamblia genotypes A2 and B isolates (DH and GS) and comparative analysis with the genomes of genotypes A1 and E (WB and Pig).</title>
        <authorList>
            <person name="Adam R.D."/>
            <person name="Dahlstrom E.W."/>
            <person name="Martens C.A."/>
            <person name="Bruno D.P."/>
            <person name="Barbian K.D."/>
            <person name="Ricklefs S.M."/>
            <person name="Hernandez M.M."/>
            <person name="Narla N.P."/>
            <person name="Patel R.B."/>
            <person name="Porcella S.F."/>
            <person name="Nash T.E."/>
        </authorList>
    </citation>
    <scope>NUCLEOTIDE SEQUENCE [LARGE SCALE GENOMIC DNA]</scope>
    <source>
        <strain evidence="1 2">DH</strain>
    </source>
</reference>
<dbReference type="VEuPathDB" id="GiardiaDB:QR46_4537"/>
<dbReference type="AlphaFoldDB" id="V6TBQ6"/>
<dbReference type="VEuPathDB" id="GiardiaDB:GL50803_0027835"/>
<accession>V6TBQ6</accession>
<gene>
    <name evidence="1" type="ORF">DHA2_152598</name>
</gene>
<organism evidence="1 2">
    <name type="scientific">Giardia intestinalis</name>
    <name type="common">Giardia lamblia</name>
    <dbReference type="NCBI Taxonomy" id="5741"/>
    <lineage>
        <taxon>Eukaryota</taxon>
        <taxon>Metamonada</taxon>
        <taxon>Diplomonadida</taxon>
        <taxon>Hexamitidae</taxon>
        <taxon>Giardiinae</taxon>
        <taxon>Giardia</taxon>
    </lineage>
</organism>
<sequence length="117" mass="12720">MRNTLIWGMQEIVSQDVVSEEYYLLSLDSGLAAPSTQIRLPLKLPSYLDVPDLSFGTAGNNIFQIHRETLPTTRLLDNPGQKGEFCIINEVLVMNLAPCVSANDSNPAGSDAGNAQK</sequence>
<evidence type="ECO:0000313" key="1">
    <source>
        <dbReference type="EMBL" id="ESU36301.1"/>
    </source>
</evidence>
<reference evidence="2" key="1">
    <citation type="submission" date="2012-02" db="EMBL/GenBank/DDBJ databases">
        <title>Genome sequencing of Giardia lamblia Genotypes A2 and B isolates (DH and GS) and comparative analysis with the genomes of Genotypes A1 and E (WB and Pig).</title>
        <authorList>
            <person name="Adam R."/>
            <person name="Dahlstrom E."/>
            <person name="Martens C."/>
            <person name="Bruno D."/>
            <person name="Barbian K."/>
            <person name="Porcella S.F."/>
            <person name="Nash T."/>
        </authorList>
    </citation>
    <scope>NUCLEOTIDE SEQUENCE</scope>
    <source>
        <strain evidence="2">DH</strain>
    </source>
</reference>
<dbReference type="EMBL" id="AHGT01000050">
    <property type="protein sequence ID" value="ESU36301.1"/>
    <property type="molecule type" value="Genomic_DNA"/>
</dbReference>
<dbReference type="Proteomes" id="UP000018320">
    <property type="component" value="Unassembled WGS sequence"/>
</dbReference>
<name>V6TBQ6_GIAIN</name>
<comment type="caution">
    <text evidence="1">The sequence shown here is derived from an EMBL/GenBank/DDBJ whole genome shotgun (WGS) entry which is preliminary data.</text>
</comment>
<proteinExistence type="predicted"/>
<dbReference type="VEuPathDB" id="GiardiaDB:DHA2_152598"/>